<dbReference type="GO" id="GO:0030246">
    <property type="term" value="F:carbohydrate binding"/>
    <property type="evidence" value="ECO:0007669"/>
    <property type="project" value="UniProtKB-ARBA"/>
</dbReference>
<feature type="region of interest" description="Disordered" evidence="4">
    <location>
        <begin position="1"/>
        <end position="33"/>
    </location>
</feature>
<dbReference type="OrthoDB" id="6196975at2"/>
<dbReference type="GO" id="GO:0030313">
    <property type="term" value="C:cell envelope"/>
    <property type="evidence" value="ECO:0007669"/>
    <property type="project" value="UniProtKB-SubCell"/>
</dbReference>
<gene>
    <name evidence="6" type="ORF">FPZ45_21330</name>
</gene>
<evidence type="ECO:0000313" key="7">
    <source>
        <dbReference type="Proteomes" id="UP000316330"/>
    </source>
</evidence>
<feature type="domain" description="Periplasmic binding protein" evidence="5">
    <location>
        <begin position="38"/>
        <end position="302"/>
    </location>
</feature>
<dbReference type="Pfam" id="PF13407">
    <property type="entry name" value="Peripla_BP_4"/>
    <property type="match status" value="1"/>
</dbReference>
<evidence type="ECO:0000256" key="2">
    <source>
        <dbReference type="ARBA" id="ARBA00007639"/>
    </source>
</evidence>
<evidence type="ECO:0000313" key="6">
    <source>
        <dbReference type="EMBL" id="TVX96337.1"/>
    </source>
</evidence>
<dbReference type="Gene3D" id="3.40.50.2300">
    <property type="match status" value="2"/>
</dbReference>
<evidence type="ECO:0000256" key="1">
    <source>
        <dbReference type="ARBA" id="ARBA00004196"/>
    </source>
</evidence>
<dbReference type="AlphaFoldDB" id="A0A559J909"/>
<sequence>MIVVGCSTNSNTASTSEAPSNSPSKTSSEGNSSKTYNIDVIVKATDSDFWQTVLKGAEGAAADSGGKIKVKTYGPPSEKDIDQQISILENVISKKPDGIVIASTSSDASIPAIEKAMGQNIPVVLVDNRVNTDQFTSFLATDNKKGGALAADMFVEALKGQGKELKGTIGIISSMAGVQVLINRNEGFIERLKEIAPDIKPLETRYTDADIMKALGAAEDILTKDPNVLGFFADNNSTGVGVARAITERNLSGKVPVVAYDADNEEINALKSGAIYALVVQDPYGMGYKGVLSVIDSLEGKEVAKEVDTGATAVTQANFDTDEIQKLLFPEKR</sequence>
<proteinExistence type="inferred from homology"/>
<organism evidence="6 7">
    <name type="scientific">Cohnella terricola</name>
    <dbReference type="NCBI Taxonomy" id="1289167"/>
    <lineage>
        <taxon>Bacteria</taxon>
        <taxon>Bacillati</taxon>
        <taxon>Bacillota</taxon>
        <taxon>Bacilli</taxon>
        <taxon>Bacillales</taxon>
        <taxon>Paenibacillaceae</taxon>
        <taxon>Cohnella</taxon>
    </lineage>
</organism>
<dbReference type="CDD" id="cd20008">
    <property type="entry name" value="PBP1_ABC_sugar_binding-like"/>
    <property type="match status" value="1"/>
</dbReference>
<keyword evidence="3" id="KW-0732">Signal</keyword>
<evidence type="ECO:0000256" key="4">
    <source>
        <dbReference type="SAM" id="MobiDB-lite"/>
    </source>
</evidence>
<dbReference type="Proteomes" id="UP000316330">
    <property type="component" value="Unassembled WGS sequence"/>
</dbReference>
<protein>
    <submittedName>
        <fullName evidence="6">Substrate-binding domain-containing protein</fullName>
    </submittedName>
</protein>
<accession>A0A559J909</accession>
<evidence type="ECO:0000256" key="3">
    <source>
        <dbReference type="ARBA" id="ARBA00022729"/>
    </source>
</evidence>
<comment type="similarity">
    <text evidence="2">Belongs to the bacterial solute-binding protein 2 family.</text>
</comment>
<dbReference type="InterPro" id="IPR028082">
    <property type="entry name" value="Peripla_BP_I"/>
</dbReference>
<dbReference type="InterPro" id="IPR025997">
    <property type="entry name" value="SBP_2_dom"/>
</dbReference>
<reference evidence="6 7" key="1">
    <citation type="submission" date="2019-07" db="EMBL/GenBank/DDBJ databases">
        <authorList>
            <person name="Kim J."/>
        </authorList>
    </citation>
    <scope>NUCLEOTIDE SEQUENCE [LARGE SCALE GENOMIC DNA]</scope>
    <source>
        <strain evidence="6 7">G13</strain>
    </source>
</reference>
<evidence type="ECO:0000259" key="5">
    <source>
        <dbReference type="Pfam" id="PF13407"/>
    </source>
</evidence>
<dbReference type="PANTHER" id="PTHR46847">
    <property type="entry name" value="D-ALLOSE-BINDING PERIPLASMIC PROTEIN-RELATED"/>
    <property type="match status" value="1"/>
</dbReference>
<comment type="caution">
    <text evidence="6">The sequence shown here is derived from an EMBL/GenBank/DDBJ whole genome shotgun (WGS) entry which is preliminary data.</text>
</comment>
<comment type="subcellular location">
    <subcellularLocation>
        <location evidence="1">Cell envelope</location>
    </subcellularLocation>
</comment>
<dbReference type="SUPFAM" id="SSF53822">
    <property type="entry name" value="Periplasmic binding protein-like I"/>
    <property type="match status" value="1"/>
</dbReference>
<name>A0A559J909_9BACL</name>
<keyword evidence="7" id="KW-1185">Reference proteome</keyword>
<dbReference type="PANTHER" id="PTHR46847:SF1">
    <property type="entry name" value="D-ALLOSE-BINDING PERIPLASMIC PROTEIN-RELATED"/>
    <property type="match status" value="1"/>
</dbReference>
<feature type="compositionally biased region" description="Low complexity" evidence="4">
    <location>
        <begin position="7"/>
        <end position="24"/>
    </location>
</feature>
<dbReference type="EMBL" id="VNJJ01000017">
    <property type="protein sequence ID" value="TVX96337.1"/>
    <property type="molecule type" value="Genomic_DNA"/>
</dbReference>